<evidence type="ECO:0000256" key="9">
    <source>
        <dbReference type="RuleBase" id="RU361169"/>
    </source>
</evidence>
<accession>A0A8X8ZT36</accession>
<dbReference type="Proteomes" id="UP000298416">
    <property type="component" value="Unassembled WGS sequence"/>
</dbReference>
<dbReference type="Pfam" id="PF00295">
    <property type="entry name" value="Glyco_hydro_28"/>
    <property type="match status" value="1"/>
</dbReference>
<dbReference type="InterPro" id="IPR011050">
    <property type="entry name" value="Pectin_lyase_fold/virulence"/>
</dbReference>
<evidence type="ECO:0000313" key="11">
    <source>
        <dbReference type="Proteomes" id="UP000298416"/>
    </source>
</evidence>
<dbReference type="InterPro" id="IPR012334">
    <property type="entry name" value="Pectin_lyas_fold"/>
</dbReference>
<sequence length="396" mass="42847">MIFSLLLEPLIMPKLAVLSQTFFLVLNIATLLQICIAKSYNVGDFGAMADGKTDSSSALSKAWAAACSSDYESTVLVPQGMFLVNSVSLYGPCKKKVHLRLLGNIVAPSYQSLSNHQSWISFNNVDGLSFIGSGTIDAKGSSYWSCKKQQRGCPYGARSFSLQGCNNVLVNGLKSFDSEGVHISINQCNNITMQNLILTAPDDSPNTDGIHIGNSNFVSVLHSKIGTGDDCISIGPGTKNMWMDHIVCGPGHGISIGSIDGTPREEGVEDIEVKNSVFRNTDNGVRIKTWAKPSNATVMNVKFTNLVMKNVTNPIIIDQEYCPQSNCPKGSSGVKISNVNISSVIGTSRNLQTLILDCSSTNPCQNIKLQDINLVYSDKMKKTQRATSLFKHAYVN</sequence>
<comment type="similarity">
    <text evidence="2 9">Belongs to the glycosyl hydrolase 28 family.</text>
</comment>
<dbReference type="SMART" id="SM00710">
    <property type="entry name" value="PbH1"/>
    <property type="match status" value="3"/>
</dbReference>
<gene>
    <name evidence="10" type="ORF">SASPL_123337</name>
</gene>
<keyword evidence="5 9" id="KW-0378">Hydrolase</keyword>
<dbReference type="InterPro" id="IPR006626">
    <property type="entry name" value="PbH1"/>
</dbReference>
<evidence type="ECO:0000256" key="1">
    <source>
        <dbReference type="ARBA" id="ARBA00004191"/>
    </source>
</evidence>
<keyword evidence="3" id="KW-0134">Cell wall</keyword>
<dbReference type="PROSITE" id="PS00502">
    <property type="entry name" value="POLYGALACTURONASE"/>
    <property type="match status" value="1"/>
</dbReference>
<dbReference type="GO" id="GO:0005975">
    <property type="term" value="P:carbohydrate metabolic process"/>
    <property type="evidence" value="ECO:0007669"/>
    <property type="project" value="InterPro"/>
</dbReference>
<evidence type="ECO:0000256" key="3">
    <source>
        <dbReference type="ARBA" id="ARBA00022512"/>
    </source>
</evidence>
<keyword evidence="7" id="KW-0961">Cell wall biogenesis/degradation</keyword>
<evidence type="ECO:0000256" key="6">
    <source>
        <dbReference type="ARBA" id="ARBA00023295"/>
    </source>
</evidence>
<dbReference type="AlphaFoldDB" id="A0A8X8ZT36"/>
<evidence type="ECO:0000313" key="10">
    <source>
        <dbReference type="EMBL" id="KAG6415918.1"/>
    </source>
</evidence>
<dbReference type="FunFam" id="2.160.20.10:FF:000004">
    <property type="entry name" value="Pectin lyase-like superfamily protein"/>
    <property type="match status" value="1"/>
</dbReference>
<feature type="active site" evidence="8">
    <location>
        <position position="252"/>
    </location>
</feature>
<dbReference type="GO" id="GO:0071555">
    <property type="term" value="P:cell wall organization"/>
    <property type="evidence" value="ECO:0007669"/>
    <property type="project" value="UniProtKB-KW"/>
</dbReference>
<dbReference type="EMBL" id="PNBA02000008">
    <property type="protein sequence ID" value="KAG6415918.1"/>
    <property type="molecule type" value="Genomic_DNA"/>
</dbReference>
<comment type="subcellular location">
    <subcellularLocation>
        <location evidence="1">Secreted</location>
        <location evidence="1">Cell wall</location>
    </subcellularLocation>
</comment>
<keyword evidence="4" id="KW-0964">Secreted</keyword>
<comment type="caution">
    <text evidence="10">The sequence shown here is derived from an EMBL/GenBank/DDBJ whole genome shotgun (WGS) entry which is preliminary data.</text>
</comment>
<name>A0A8X8ZT36_SALSN</name>
<reference evidence="10" key="1">
    <citation type="submission" date="2018-01" db="EMBL/GenBank/DDBJ databases">
        <authorList>
            <person name="Mao J.F."/>
        </authorList>
    </citation>
    <scope>NUCLEOTIDE SEQUENCE</scope>
    <source>
        <strain evidence="10">Huo1</strain>
        <tissue evidence="10">Leaf</tissue>
    </source>
</reference>
<dbReference type="InterPro" id="IPR000743">
    <property type="entry name" value="Glyco_hydro_28"/>
</dbReference>
<dbReference type="SUPFAM" id="SSF51126">
    <property type="entry name" value="Pectin lyase-like"/>
    <property type="match status" value="1"/>
</dbReference>
<organism evidence="10">
    <name type="scientific">Salvia splendens</name>
    <name type="common">Scarlet sage</name>
    <dbReference type="NCBI Taxonomy" id="180675"/>
    <lineage>
        <taxon>Eukaryota</taxon>
        <taxon>Viridiplantae</taxon>
        <taxon>Streptophyta</taxon>
        <taxon>Embryophyta</taxon>
        <taxon>Tracheophyta</taxon>
        <taxon>Spermatophyta</taxon>
        <taxon>Magnoliopsida</taxon>
        <taxon>eudicotyledons</taxon>
        <taxon>Gunneridae</taxon>
        <taxon>Pentapetalae</taxon>
        <taxon>asterids</taxon>
        <taxon>lamiids</taxon>
        <taxon>Lamiales</taxon>
        <taxon>Lamiaceae</taxon>
        <taxon>Nepetoideae</taxon>
        <taxon>Mentheae</taxon>
        <taxon>Salviinae</taxon>
        <taxon>Salvia</taxon>
        <taxon>Salvia subgen. Calosphace</taxon>
        <taxon>core Calosphace</taxon>
    </lineage>
</organism>
<evidence type="ECO:0000256" key="5">
    <source>
        <dbReference type="ARBA" id="ARBA00022801"/>
    </source>
</evidence>
<evidence type="ECO:0000256" key="8">
    <source>
        <dbReference type="PROSITE-ProRule" id="PRU10052"/>
    </source>
</evidence>
<protein>
    <recommendedName>
        <fullName evidence="12">Polygalacturonase</fullName>
    </recommendedName>
</protein>
<dbReference type="GO" id="GO:0004650">
    <property type="term" value="F:polygalacturonase activity"/>
    <property type="evidence" value="ECO:0007669"/>
    <property type="project" value="InterPro"/>
</dbReference>
<evidence type="ECO:0000256" key="7">
    <source>
        <dbReference type="ARBA" id="ARBA00023316"/>
    </source>
</evidence>
<dbReference type="PANTHER" id="PTHR31375">
    <property type="match status" value="1"/>
</dbReference>
<evidence type="ECO:0000256" key="2">
    <source>
        <dbReference type="ARBA" id="ARBA00008834"/>
    </source>
</evidence>
<evidence type="ECO:0000256" key="4">
    <source>
        <dbReference type="ARBA" id="ARBA00022525"/>
    </source>
</evidence>
<dbReference type="Gene3D" id="2.160.20.10">
    <property type="entry name" value="Single-stranded right-handed beta-helix, Pectin lyase-like"/>
    <property type="match status" value="1"/>
</dbReference>
<keyword evidence="11" id="KW-1185">Reference proteome</keyword>
<keyword evidence="6 9" id="KW-0326">Glycosidase</keyword>
<proteinExistence type="inferred from homology"/>
<evidence type="ECO:0008006" key="12">
    <source>
        <dbReference type="Google" id="ProtNLM"/>
    </source>
</evidence>
<reference evidence="10" key="2">
    <citation type="submission" date="2020-08" db="EMBL/GenBank/DDBJ databases">
        <title>Plant Genome Project.</title>
        <authorList>
            <person name="Zhang R.-G."/>
        </authorList>
    </citation>
    <scope>NUCLEOTIDE SEQUENCE</scope>
    <source>
        <strain evidence="10">Huo1</strain>
        <tissue evidence="10">Leaf</tissue>
    </source>
</reference>